<organism evidence="1 2">
    <name type="scientific">Fusarium piperis</name>
    <dbReference type="NCBI Taxonomy" id="1435070"/>
    <lineage>
        <taxon>Eukaryota</taxon>
        <taxon>Fungi</taxon>
        <taxon>Dikarya</taxon>
        <taxon>Ascomycota</taxon>
        <taxon>Pezizomycotina</taxon>
        <taxon>Sordariomycetes</taxon>
        <taxon>Hypocreomycetidae</taxon>
        <taxon>Hypocreales</taxon>
        <taxon>Nectriaceae</taxon>
        <taxon>Fusarium</taxon>
        <taxon>Fusarium solani species complex</taxon>
    </lineage>
</organism>
<gene>
    <name evidence="1" type="ORF">N0V84_003147</name>
</gene>
<name>A0A9W8WI66_9HYPO</name>
<dbReference type="AlphaFoldDB" id="A0A9W8WI66"/>
<proteinExistence type="predicted"/>
<keyword evidence="2" id="KW-1185">Reference proteome</keyword>
<accession>A0A9W8WI66</accession>
<evidence type="ECO:0000313" key="2">
    <source>
        <dbReference type="Proteomes" id="UP001140502"/>
    </source>
</evidence>
<protein>
    <submittedName>
        <fullName evidence="1">Uncharacterized protein</fullName>
    </submittedName>
</protein>
<reference evidence="1" key="1">
    <citation type="submission" date="2022-10" db="EMBL/GenBank/DDBJ databases">
        <title>Tapping the CABI collections for fungal endophytes: first genome assemblies for Collariella, Neodidymelliopsis, Ascochyta clinopodiicola, Didymella pomorum, Didymosphaeria variabile, Neocosmospora piperis and Neocucurbitaria cava.</title>
        <authorList>
            <person name="Hill R."/>
        </authorList>
    </citation>
    <scope>NUCLEOTIDE SEQUENCE</scope>
    <source>
        <strain evidence="1">IMI 366586</strain>
    </source>
</reference>
<evidence type="ECO:0000313" key="1">
    <source>
        <dbReference type="EMBL" id="KAJ4326281.1"/>
    </source>
</evidence>
<dbReference type="OrthoDB" id="2687876at2759"/>
<dbReference type="EMBL" id="JAPEUR010000043">
    <property type="protein sequence ID" value="KAJ4326281.1"/>
    <property type="molecule type" value="Genomic_DNA"/>
</dbReference>
<sequence length="203" mass="22855">MSSINSLPEYAAVFKHCPNIIRGIISLKADGYSCRTLFKTLTASKCDCCSSFGYYLYLVSCKRVCYMCFKYGVKHFPVRGNYISKATGLRRKKLDQVPHILGLPGRWAPAGERRVKLYDIQTALELVGKDGSQPRPEQKLTVVRQRFLALVSAPHLDASGREADWGQGCSRCDRGTCLFRKYTRDEFADHVAEMQDTVGVERG</sequence>
<comment type="caution">
    <text evidence="1">The sequence shown here is derived from an EMBL/GenBank/DDBJ whole genome shotgun (WGS) entry which is preliminary data.</text>
</comment>
<dbReference type="Proteomes" id="UP001140502">
    <property type="component" value="Unassembled WGS sequence"/>
</dbReference>